<dbReference type="SUPFAM" id="SSF48452">
    <property type="entry name" value="TPR-like"/>
    <property type="match status" value="5"/>
</dbReference>
<dbReference type="Gene3D" id="1.25.40.10">
    <property type="entry name" value="Tetratricopeptide repeat domain"/>
    <property type="match status" value="4"/>
</dbReference>
<evidence type="ECO:0000256" key="3">
    <source>
        <dbReference type="PROSITE-ProRule" id="PRU00339"/>
    </source>
</evidence>
<dbReference type="Pfam" id="PF13432">
    <property type="entry name" value="TPR_16"/>
    <property type="match status" value="6"/>
</dbReference>
<dbReference type="Pfam" id="PF14559">
    <property type="entry name" value="TPR_19"/>
    <property type="match status" value="1"/>
</dbReference>
<accession>A0A085W856</accession>
<keyword evidence="6" id="KW-1185">Reference proteome</keyword>
<comment type="caution">
    <text evidence="5">The sequence shown here is derived from an EMBL/GenBank/DDBJ whole genome shotgun (WGS) entry which is preliminary data.</text>
</comment>
<feature type="region of interest" description="Disordered" evidence="4">
    <location>
        <begin position="156"/>
        <end position="396"/>
    </location>
</feature>
<feature type="repeat" description="TPR" evidence="3">
    <location>
        <begin position="1145"/>
        <end position="1178"/>
    </location>
</feature>
<dbReference type="RefSeq" id="WP_044194928.1">
    <property type="nucleotide sequence ID" value="NZ_JMCB01000015.1"/>
</dbReference>
<dbReference type="Proteomes" id="UP000028725">
    <property type="component" value="Unassembled WGS sequence"/>
</dbReference>
<evidence type="ECO:0000256" key="4">
    <source>
        <dbReference type="SAM" id="MobiDB-lite"/>
    </source>
</evidence>
<evidence type="ECO:0000313" key="5">
    <source>
        <dbReference type="EMBL" id="KFE63869.1"/>
    </source>
</evidence>
<dbReference type="STRING" id="394096.DB31_2281"/>
<feature type="compositionally biased region" description="Acidic residues" evidence="4">
    <location>
        <begin position="282"/>
        <end position="296"/>
    </location>
</feature>
<organism evidence="5 6">
    <name type="scientific">Hyalangium minutum</name>
    <dbReference type="NCBI Taxonomy" id="394096"/>
    <lineage>
        <taxon>Bacteria</taxon>
        <taxon>Pseudomonadati</taxon>
        <taxon>Myxococcota</taxon>
        <taxon>Myxococcia</taxon>
        <taxon>Myxococcales</taxon>
        <taxon>Cystobacterineae</taxon>
        <taxon>Archangiaceae</taxon>
        <taxon>Hyalangium</taxon>
    </lineage>
</organism>
<feature type="compositionally biased region" description="Low complexity" evidence="4">
    <location>
        <begin position="364"/>
        <end position="394"/>
    </location>
</feature>
<dbReference type="PROSITE" id="PS50005">
    <property type="entry name" value="TPR"/>
    <property type="match status" value="6"/>
</dbReference>
<evidence type="ECO:0008006" key="7">
    <source>
        <dbReference type="Google" id="ProtNLM"/>
    </source>
</evidence>
<feature type="compositionally biased region" description="Pro residues" evidence="4">
    <location>
        <begin position="162"/>
        <end position="180"/>
    </location>
</feature>
<sequence>MAKSMVERYEQLLLQDPTSAVFVELAKALLEKSEHARAIEVCQRGLGHHPNSVIGRVLWGKSLLHQGKPAEAMEQFDQAIAVDKENAHAYNLIGEVLVQRGLFRSALPILRKAAALQPNDGRVRLWLEQTQQALSGGPAPVVAELPGITAHELEPKPFEEAAPPPPPTPPQEAAPPPPPEPESEASEGSAPPPPPESWDDGERDDITRQFSTIKVEQFPGEEPPARPATDDEITTPGQVTPSRGPVKVYMFPPRKAAKPPPPPEEEDLADTPPPFAARREEYDEDTPVPSAEDSEAPEERAASGGGLLPDVDGPEAREEDDSGQAPPADTESESLSTGVMSAADSGGGGGLLGDLPPPEEEELAAVPAAARVSATAKTSSPSRSRSSAGGSAKRALLDDIPEAVEPKVTTGSARARSAAQVDAAEAAAAYEKELRDKLAKSAANPSFLQRYGLKLAVGGVLAVVLGVGLSVYLIRRAAQGGQTLTEVLERTDRAISQDTRNDFQNALAMIERAQEMDDDNPKALALKAYTYALLFADHGGKIEDRQQALAAMELPGVKDSHPGLALATDVLVADDKARSTARAALLSSTDDSTERHALAGTVLLEDKQPEKALEHFKRALEVSGRNVRALVALGQYYQDFDDYPNAIKVYGTAQELSPEHPLARIGMAESRLALGQELNEALADMQALSADTSLPEALHGRQQLIHGRLLASLGKPDEALPLLEAGSKGQGPLVFDFLLALGEASRASGKLPKAQEAYEAALKMQPKSEAAMEGLGRALLDRDRVKEVLDKLGKAEGRRLSLVRAAAYARQEDWKRVRSELEKTRVNDRYVPEAIGYMAMADSADGNGEQAREVLEKATKTSKQPRTDLRVALGRVYWRLGAMDKARAELEEAMKDPRDYEAACSLGRLLLARGLPDLALAPLTRAVERNGFHGEARDALGRALLAMGRTDEGFKQFTAWKDDNPESSEAQKGYALALWRSGQFAQAAEVLRGVKVGANDAAGHRLRAVILFALGDSKGATKSLELAAKNSSSDPETFCEIAHLYLRNAKTEEAAGAFEKVRADSPDTLCGQVGEYYVYPEDSGKTVPDTLRNLASKAPTVWDKAFAQTTLARVLLSTSTSSTSPNLKAARAAAEEAVKLDPFNGRAHLALGLVALRQKQEEPAVTALTQAVELDPAHALAHLSLADALARKQETLARSVQEYETFLKLAGTSEEAKRVKKLLPTLKKRVK</sequence>
<dbReference type="PANTHER" id="PTHR45586:SF14">
    <property type="entry name" value="TETRATRICOPEPTIDE TPR_2 REPEAT PROTEIN"/>
    <property type="match status" value="1"/>
</dbReference>
<dbReference type="InterPro" id="IPR019734">
    <property type="entry name" value="TPR_rpt"/>
</dbReference>
<name>A0A085W856_9BACT</name>
<feature type="repeat" description="TPR" evidence="3">
    <location>
        <begin position="735"/>
        <end position="768"/>
    </location>
</feature>
<evidence type="ECO:0000256" key="1">
    <source>
        <dbReference type="ARBA" id="ARBA00022737"/>
    </source>
</evidence>
<keyword evidence="2 3" id="KW-0802">TPR repeat</keyword>
<feature type="repeat" description="TPR" evidence="3">
    <location>
        <begin position="1035"/>
        <end position="1068"/>
    </location>
</feature>
<dbReference type="InterPro" id="IPR051012">
    <property type="entry name" value="CellSynth/LPSAsmb/PSIAsmb"/>
</dbReference>
<feature type="repeat" description="TPR" evidence="3">
    <location>
        <begin position="87"/>
        <end position="120"/>
    </location>
</feature>
<keyword evidence="1" id="KW-0677">Repeat</keyword>
<dbReference type="AlphaFoldDB" id="A0A085W856"/>
<feature type="repeat" description="TPR" evidence="3">
    <location>
        <begin position="627"/>
        <end position="660"/>
    </location>
</feature>
<proteinExistence type="predicted"/>
<dbReference type="InterPro" id="IPR011990">
    <property type="entry name" value="TPR-like_helical_dom_sf"/>
</dbReference>
<evidence type="ECO:0000313" key="6">
    <source>
        <dbReference type="Proteomes" id="UP000028725"/>
    </source>
</evidence>
<dbReference type="SMART" id="SM00028">
    <property type="entry name" value="TPR"/>
    <property type="match status" value="12"/>
</dbReference>
<feature type="repeat" description="TPR" evidence="3">
    <location>
        <begin position="593"/>
        <end position="626"/>
    </location>
</feature>
<reference evidence="5 6" key="1">
    <citation type="submission" date="2014-04" db="EMBL/GenBank/DDBJ databases">
        <title>Genome assembly of Hyalangium minutum DSM 14724.</title>
        <authorList>
            <person name="Sharma G."/>
            <person name="Subramanian S."/>
        </authorList>
    </citation>
    <scope>NUCLEOTIDE SEQUENCE [LARGE SCALE GENOMIC DNA]</scope>
    <source>
        <strain evidence="5 6">DSM 14724</strain>
    </source>
</reference>
<protein>
    <recommendedName>
        <fullName evidence="7">TPR domain protein, component of TonB system</fullName>
    </recommendedName>
</protein>
<dbReference type="EMBL" id="JMCB01000015">
    <property type="protein sequence ID" value="KFE63869.1"/>
    <property type="molecule type" value="Genomic_DNA"/>
</dbReference>
<dbReference type="PANTHER" id="PTHR45586">
    <property type="entry name" value="TPR REPEAT-CONTAINING PROTEIN PA4667"/>
    <property type="match status" value="1"/>
</dbReference>
<evidence type="ECO:0000256" key="2">
    <source>
        <dbReference type="ARBA" id="ARBA00022803"/>
    </source>
</evidence>
<gene>
    <name evidence="5" type="ORF">DB31_2281</name>
</gene>